<feature type="compositionally biased region" description="Low complexity" evidence="5">
    <location>
        <begin position="210"/>
        <end position="227"/>
    </location>
</feature>
<protein>
    <recommendedName>
        <fullName evidence="2">peptidylprolyl isomerase</fullName>
        <ecNumber evidence="2">5.2.1.8</ecNumber>
    </recommendedName>
</protein>
<dbReference type="InterPro" id="IPR050754">
    <property type="entry name" value="FKBP4/5/8-like"/>
</dbReference>
<dbReference type="SUPFAM" id="SSF48452">
    <property type="entry name" value="TPR-like"/>
    <property type="match status" value="1"/>
</dbReference>
<dbReference type="Gene3D" id="1.25.40.10">
    <property type="entry name" value="Tetratricopeptide repeat domain"/>
    <property type="match status" value="1"/>
</dbReference>
<comment type="catalytic activity">
    <reaction evidence="1">
        <text>[protein]-peptidylproline (omega=180) = [protein]-peptidylproline (omega=0)</text>
        <dbReference type="Rhea" id="RHEA:16237"/>
        <dbReference type="Rhea" id="RHEA-COMP:10747"/>
        <dbReference type="Rhea" id="RHEA-COMP:10748"/>
        <dbReference type="ChEBI" id="CHEBI:83833"/>
        <dbReference type="ChEBI" id="CHEBI:83834"/>
        <dbReference type="EC" id="5.2.1.8"/>
    </reaction>
</comment>
<sequence>MATPIANDPAARRLVEGLQCDLDIYNEFIESEAGQDIFIMATLCESRIVYLKNARAGWYGPVPQADLFSAMCSEECLRSDELHKKAMSLSRCTCAEVSAETFVRHDFCLESSARLLCTHLNECGHWGCQLEDFNCLRYEWDHLYPCAGTRASLSAIVMVIALALQSYTLPITTMTTDRRGGSVRWSLYRDATCSEAACVASGSIDADLVQPPRSRSSQSSPDSAPNSTGISLDLTGIQLAPELQRRAWDLLARERGAGNEAAMDVSDDAFPIQVEDLNLGPRAAEWGLQDGKALLYCKLELDAGENGAAVADKKERDWFSWKLSRAAEYRVRGNEAFKQESYGSAVRLYKRALAWLEPPAARSDATLDTKIEYSTEELQLVNPVAVACYANMATCYSKLNGDGDVDRCVAAATSALELDDSHVKARFRRSQAYVSTKEFGLAIADLTKLCDLEPSNKLFRSALTRAQVAKTQLRKKQQSAFANIFDK</sequence>
<feature type="region of interest" description="Disordered" evidence="5">
    <location>
        <begin position="207"/>
        <end position="227"/>
    </location>
</feature>
<keyword evidence="4" id="KW-0413">Isomerase</keyword>
<keyword evidence="7" id="KW-1185">Reference proteome</keyword>
<comment type="caution">
    <text evidence="6">The sequence shown here is derived from an EMBL/GenBank/DDBJ whole genome shotgun (WGS) entry which is preliminary data.</text>
</comment>
<dbReference type="PANTHER" id="PTHR46512">
    <property type="entry name" value="PEPTIDYLPROLYL ISOMERASE"/>
    <property type="match status" value="1"/>
</dbReference>
<dbReference type="EC" id="5.2.1.8" evidence="2"/>
<name>A0A9W6TIV5_9STRA</name>
<dbReference type="OrthoDB" id="72596at2759"/>
<organism evidence="6 7">
    <name type="scientific">Phytophthora lilii</name>
    <dbReference type="NCBI Taxonomy" id="2077276"/>
    <lineage>
        <taxon>Eukaryota</taxon>
        <taxon>Sar</taxon>
        <taxon>Stramenopiles</taxon>
        <taxon>Oomycota</taxon>
        <taxon>Peronosporomycetes</taxon>
        <taxon>Peronosporales</taxon>
        <taxon>Peronosporaceae</taxon>
        <taxon>Phytophthora</taxon>
    </lineage>
</organism>
<reference evidence="6" key="1">
    <citation type="submission" date="2023-04" db="EMBL/GenBank/DDBJ databases">
        <title>Phytophthora lilii NBRC 32176.</title>
        <authorList>
            <person name="Ichikawa N."/>
            <person name="Sato H."/>
            <person name="Tonouchi N."/>
        </authorList>
    </citation>
    <scope>NUCLEOTIDE SEQUENCE</scope>
    <source>
        <strain evidence="6">NBRC 32176</strain>
    </source>
</reference>
<dbReference type="InterPro" id="IPR019734">
    <property type="entry name" value="TPR_rpt"/>
</dbReference>
<keyword evidence="3" id="KW-0697">Rotamase</keyword>
<dbReference type="SMART" id="SM00028">
    <property type="entry name" value="TPR"/>
    <property type="match status" value="3"/>
</dbReference>
<dbReference type="Proteomes" id="UP001165083">
    <property type="component" value="Unassembled WGS sequence"/>
</dbReference>
<dbReference type="EMBL" id="BSXW01000177">
    <property type="protein sequence ID" value="GMF13954.1"/>
    <property type="molecule type" value="Genomic_DNA"/>
</dbReference>
<dbReference type="PANTHER" id="PTHR46512:SF9">
    <property type="entry name" value="PEPTIDYLPROLYL ISOMERASE"/>
    <property type="match status" value="1"/>
</dbReference>
<dbReference type="GO" id="GO:0003755">
    <property type="term" value="F:peptidyl-prolyl cis-trans isomerase activity"/>
    <property type="evidence" value="ECO:0007669"/>
    <property type="project" value="UniProtKB-EC"/>
</dbReference>
<gene>
    <name evidence="6" type="ORF">Plil01_000437500</name>
</gene>
<evidence type="ECO:0000313" key="6">
    <source>
        <dbReference type="EMBL" id="GMF13954.1"/>
    </source>
</evidence>
<evidence type="ECO:0000256" key="5">
    <source>
        <dbReference type="SAM" id="MobiDB-lite"/>
    </source>
</evidence>
<evidence type="ECO:0000256" key="4">
    <source>
        <dbReference type="ARBA" id="ARBA00023235"/>
    </source>
</evidence>
<evidence type="ECO:0000256" key="2">
    <source>
        <dbReference type="ARBA" id="ARBA00013194"/>
    </source>
</evidence>
<dbReference type="InterPro" id="IPR011990">
    <property type="entry name" value="TPR-like_helical_dom_sf"/>
</dbReference>
<evidence type="ECO:0000256" key="3">
    <source>
        <dbReference type="ARBA" id="ARBA00023110"/>
    </source>
</evidence>
<accession>A0A9W6TIV5</accession>
<proteinExistence type="predicted"/>
<evidence type="ECO:0000313" key="7">
    <source>
        <dbReference type="Proteomes" id="UP001165083"/>
    </source>
</evidence>
<evidence type="ECO:0000256" key="1">
    <source>
        <dbReference type="ARBA" id="ARBA00000971"/>
    </source>
</evidence>
<dbReference type="AlphaFoldDB" id="A0A9W6TIV5"/>